<dbReference type="InterPro" id="IPR024743">
    <property type="entry name" value="Dynein_HC_stalk"/>
</dbReference>
<dbReference type="eggNOG" id="KOG3595">
    <property type="taxonomic scope" value="Eukaryota"/>
</dbReference>
<keyword evidence="8" id="KW-0243">Dynein</keyword>
<dbReference type="GO" id="GO:0007018">
    <property type="term" value="P:microtubule-based movement"/>
    <property type="evidence" value="ECO:0007669"/>
    <property type="project" value="InterPro"/>
</dbReference>
<dbReference type="EMBL" id="AFYH01130917">
    <property type="status" value="NOT_ANNOTATED_CDS"/>
    <property type="molecule type" value="Genomic_DNA"/>
</dbReference>
<keyword evidence="3" id="KW-0963">Cytoplasm</keyword>
<dbReference type="PANTHER" id="PTHR22878">
    <property type="entry name" value="DYNEIN HEAVY CHAIN 6, AXONEMAL-LIKE-RELATED"/>
    <property type="match status" value="1"/>
</dbReference>
<dbReference type="GO" id="GO:0045505">
    <property type="term" value="F:dynein intermediate chain binding"/>
    <property type="evidence" value="ECO:0007669"/>
    <property type="project" value="InterPro"/>
</dbReference>
<dbReference type="InterPro" id="IPR054354">
    <property type="entry name" value="DYNC2H1-like_lid"/>
</dbReference>
<dbReference type="EMBL" id="AFYH01130918">
    <property type="status" value="NOT_ANNOTATED_CDS"/>
    <property type="molecule type" value="Genomic_DNA"/>
</dbReference>
<evidence type="ECO:0000259" key="17">
    <source>
        <dbReference type="Pfam" id="PF12780"/>
    </source>
</evidence>
<reference evidence="23" key="1">
    <citation type="submission" date="2011-08" db="EMBL/GenBank/DDBJ databases">
        <title>The draft genome of Latimeria chalumnae.</title>
        <authorList>
            <person name="Di Palma F."/>
            <person name="Alfoldi J."/>
            <person name="Johnson J."/>
            <person name="Berlin A."/>
            <person name="Gnerre S."/>
            <person name="Jaffe D."/>
            <person name="MacCallum I."/>
            <person name="Young S."/>
            <person name="Walker B.J."/>
            <person name="Lander E."/>
            <person name="Lindblad-Toh K."/>
        </authorList>
    </citation>
    <scope>NUCLEOTIDE SEQUENCE [LARGE SCALE GENOMIC DNA]</scope>
    <source>
        <strain evidence="23">Wild caught</strain>
    </source>
</reference>
<feature type="domain" description="Dynein heavy chain C-terminal" evidence="20">
    <location>
        <begin position="2086"/>
        <end position="2396"/>
    </location>
</feature>
<evidence type="ECO:0000313" key="23">
    <source>
        <dbReference type="Proteomes" id="UP000008672"/>
    </source>
</evidence>
<evidence type="ECO:0000256" key="6">
    <source>
        <dbReference type="ARBA" id="ARBA00022741"/>
    </source>
</evidence>
<evidence type="ECO:0000256" key="3">
    <source>
        <dbReference type="ARBA" id="ARBA00022490"/>
    </source>
</evidence>
<dbReference type="OMA" id="KHSYESC"/>
<dbReference type="Ensembl" id="ENSLACT00000011562.1">
    <property type="protein sequence ID" value="ENSLACP00000011474.1"/>
    <property type="gene ID" value="ENSLACG00000010093.1"/>
</dbReference>
<dbReference type="Pfam" id="PF18199">
    <property type="entry name" value="Dynein_C"/>
    <property type="match status" value="1"/>
</dbReference>
<keyword evidence="6" id="KW-0547">Nucleotide-binding</keyword>
<dbReference type="InterPro" id="IPR024317">
    <property type="entry name" value="Dynein_heavy_chain_D4_dom"/>
</dbReference>
<evidence type="ECO:0000259" key="16">
    <source>
        <dbReference type="Pfam" id="PF12777"/>
    </source>
</evidence>
<keyword evidence="13" id="KW-0966">Cell projection</keyword>
<dbReference type="InterPro" id="IPR041658">
    <property type="entry name" value="AAA_lid_11"/>
</dbReference>
<reference evidence="22" key="3">
    <citation type="submission" date="2025-09" db="UniProtKB">
        <authorList>
            <consortium name="Ensembl"/>
        </authorList>
    </citation>
    <scope>IDENTIFICATION</scope>
</reference>
<dbReference type="GO" id="GO:0005930">
    <property type="term" value="C:axoneme"/>
    <property type="evidence" value="ECO:0007669"/>
    <property type="project" value="UniProtKB-SubCell"/>
</dbReference>
<dbReference type="Gene3D" id="1.20.920.30">
    <property type="match status" value="1"/>
</dbReference>
<feature type="domain" description="Dynein 2 heavy chain 1 cytoplasmic ATPase lid" evidence="21">
    <location>
        <begin position="469"/>
        <end position="543"/>
    </location>
</feature>
<dbReference type="Pfam" id="PF03028">
    <property type="entry name" value="Dynein_heavy"/>
    <property type="match status" value="1"/>
</dbReference>
<dbReference type="EMBL" id="AFYH01130915">
    <property type="status" value="NOT_ANNOTATED_CDS"/>
    <property type="molecule type" value="Genomic_DNA"/>
</dbReference>
<evidence type="ECO:0000256" key="1">
    <source>
        <dbReference type="ARBA" id="ARBA00004430"/>
    </source>
</evidence>
<keyword evidence="5" id="KW-0677">Repeat</keyword>
<keyword evidence="4" id="KW-0493">Microtubule</keyword>
<evidence type="ECO:0000256" key="7">
    <source>
        <dbReference type="ARBA" id="ARBA00022840"/>
    </source>
</evidence>
<dbReference type="Pfam" id="PF22597">
    <property type="entry name" value="DYN_lid"/>
    <property type="match status" value="1"/>
</dbReference>
<keyword evidence="11" id="KW-0505">Motor protein</keyword>
<evidence type="ECO:0000256" key="10">
    <source>
        <dbReference type="ARBA" id="ARBA00023069"/>
    </source>
</evidence>
<dbReference type="EMBL" id="AFYH01130911">
    <property type="status" value="NOT_ANNOTATED_CDS"/>
    <property type="molecule type" value="Genomic_DNA"/>
</dbReference>
<dbReference type="Gene3D" id="1.20.1270.280">
    <property type="match status" value="1"/>
</dbReference>
<dbReference type="InterPro" id="IPR043160">
    <property type="entry name" value="Dynein_C_barrel"/>
</dbReference>
<dbReference type="InterPro" id="IPR004273">
    <property type="entry name" value="Dynein_heavy_D6_P-loop"/>
</dbReference>
<dbReference type="GO" id="GO:0051959">
    <property type="term" value="F:dynein light intermediate chain binding"/>
    <property type="evidence" value="ECO:0007669"/>
    <property type="project" value="InterPro"/>
</dbReference>
<dbReference type="Gene3D" id="6.10.140.1060">
    <property type="match status" value="1"/>
</dbReference>
<dbReference type="InterPro" id="IPR026983">
    <property type="entry name" value="DHC"/>
</dbReference>
<feature type="domain" description="Dynein heavy chain region D6 P-loop" evidence="15">
    <location>
        <begin position="1788"/>
        <end position="1904"/>
    </location>
</feature>
<protein>
    <recommendedName>
        <fullName evidence="24">Dynein axonemal heavy chain 14</fullName>
    </recommendedName>
</protein>
<evidence type="ECO:0000256" key="4">
    <source>
        <dbReference type="ARBA" id="ARBA00022701"/>
    </source>
</evidence>
<evidence type="ECO:0000259" key="18">
    <source>
        <dbReference type="Pfam" id="PF12781"/>
    </source>
</evidence>
<feature type="domain" description="Dynein heavy chain AAA lid" evidence="19">
    <location>
        <begin position="1940"/>
        <end position="2079"/>
    </location>
</feature>
<comment type="similarity">
    <text evidence="2">Belongs to the dynein heavy chain family.</text>
</comment>
<dbReference type="SUPFAM" id="SSF52540">
    <property type="entry name" value="P-loop containing nucleoside triphosphate hydrolases"/>
    <property type="match status" value="2"/>
</dbReference>
<evidence type="ECO:0000256" key="8">
    <source>
        <dbReference type="ARBA" id="ARBA00023017"/>
    </source>
</evidence>
<keyword evidence="12" id="KW-0206">Cytoskeleton</keyword>
<dbReference type="Gene3D" id="1.10.8.720">
    <property type="entry name" value="Region D6 of dynein motor"/>
    <property type="match status" value="1"/>
</dbReference>
<dbReference type="Pfam" id="PF12780">
    <property type="entry name" value="AAA_8"/>
    <property type="match status" value="1"/>
</dbReference>
<dbReference type="FunFam" id="3.40.50.300:FF:001810">
    <property type="entry name" value="Cytoplasmic dynein 2 heavy chain 1"/>
    <property type="match status" value="1"/>
</dbReference>
<dbReference type="GO" id="GO:0030286">
    <property type="term" value="C:dynein complex"/>
    <property type="evidence" value="ECO:0007669"/>
    <property type="project" value="UniProtKB-KW"/>
</dbReference>
<evidence type="ECO:0000259" key="20">
    <source>
        <dbReference type="Pfam" id="PF18199"/>
    </source>
</evidence>
<dbReference type="EMBL" id="AFYH01130912">
    <property type="status" value="NOT_ANNOTATED_CDS"/>
    <property type="molecule type" value="Genomic_DNA"/>
</dbReference>
<feature type="domain" description="Dynein heavy chain ATP-binding dynein motor region" evidence="18">
    <location>
        <begin position="1320"/>
        <end position="1540"/>
    </location>
</feature>
<dbReference type="EMBL" id="AFYH01130916">
    <property type="status" value="NOT_ANNOTATED_CDS"/>
    <property type="molecule type" value="Genomic_DNA"/>
</dbReference>
<keyword evidence="10" id="KW-0969">Cilium</keyword>
<feature type="domain" description="Dynein heavy chain AAA module D4" evidence="17">
    <location>
        <begin position="625"/>
        <end position="882"/>
    </location>
</feature>
<evidence type="ECO:0000313" key="22">
    <source>
        <dbReference type="Ensembl" id="ENSLACP00000011474.1"/>
    </source>
</evidence>
<dbReference type="Gene3D" id="1.10.8.1220">
    <property type="match status" value="1"/>
</dbReference>
<name>H3APA3_LATCH</name>
<dbReference type="HOGENOM" id="CLU_000038_3_1_1"/>
<dbReference type="FunFam" id="3.10.490.20:FF:000005">
    <property type="entry name" value="Dynein axonemal heavy chain 6"/>
    <property type="match status" value="1"/>
</dbReference>
<evidence type="ECO:0000259" key="21">
    <source>
        <dbReference type="Pfam" id="PF22597"/>
    </source>
</evidence>
<dbReference type="EMBL" id="AFYH01130909">
    <property type="status" value="NOT_ANNOTATED_CDS"/>
    <property type="molecule type" value="Genomic_DNA"/>
</dbReference>
<evidence type="ECO:0000256" key="5">
    <source>
        <dbReference type="ARBA" id="ARBA00022737"/>
    </source>
</evidence>
<accession>H3APA3</accession>
<dbReference type="Pfam" id="PF18198">
    <property type="entry name" value="AAA_lid_11"/>
    <property type="match status" value="1"/>
</dbReference>
<dbReference type="EMBL" id="AFYH01130914">
    <property type="status" value="NOT_ANNOTATED_CDS"/>
    <property type="molecule type" value="Genomic_DNA"/>
</dbReference>
<evidence type="ECO:0008006" key="24">
    <source>
        <dbReference type="Google" id="ProtNLM"/>
    </source>
</evidence>
<reference evidence="22" key="2">
    <citation type="submission" date="2025-08" db="UniProtKB">
        <authorList>
            <consortium name="Ensembl"/>
        </authorList>
    </citation>
    <scope>IDENTIFICATION</scope>
</reference>
<dbReference type="Pfam" id="PF12775">
    <property type="entry name" value="AAA_7"/>
    <property type="match status" value="1"/>
</dbReference>
<dbReference type="Pfam" id="PF12781">
    <property type="entry name" value="AAA_9"/>
    <property type="match status" value="1"/>
</dbReference>
<dbReference type="GeneTree" id="ENSGT00940000165101"/>
<dbReference type="FunFam" id="1.20.920.30:FF:000002">
    <property type="entry name" value="Dynein axonemal heavy chain 3"/>
    <property type="match status" value="1"/>
</dbReference>
<keyword evidence="23" id="KW-1185">Reference proteome</keyword>
<dbReference type="InterPro" id="IPR041228">
    <property type="entry name" value="Dynein_C"/>
</dbReference>
<comment type="subcellular location">
    <subcellularLocation>
        <location evidence="1">Cytoplasm</location>
        <location evidence="1">Cytoskeleton</location>
        <location evidence="1">Cilium axoneme</location>
    </subcellularLocation>
</comment>
<dbReference type="FunFam" id="1.20.920.20:FF:000001">
    <property type="entry name" value="dynein heavy chain 2, axonemal"/>
    <property type="match status" value="1"/>
</dbReference>
<feature type="coiled-coil region" evidence="14">
    <location>
        <begin position="1117"/>
        <end position="1165"/>
    </location>
</feature>
<dbReference type="InterPro" id="IPR035706">
    <property type="entry name" value="AAA_9"/>
</dbReference>
<dbReference type="STRING" id="7897.ENSLACP00000011474"/>
<keyword evidence="9 14" id="KW-0175">Coiled coil</keyword>
<dbReference type="EMBL" id="AFYH01130910">
    <property type="status" value="NOT_ANNOTATED_CDS"/>
    <property type="molecule type" value="Genomic_DNA"/>
</dbReference>
<dbReference type="FunFam" id="3.40.50.300:FF:000049">
    <property type="entry name" value="Dynein, axonemal, heavy chain 5"/>
    <property type="match status" value="1"/>
</dbReference>
<evidence type="ECO:0000256" key="9">
    <source>
        <dbReference type="ARBA" id="ARBA00023054"/>
    </source>
</evidence>
<dbReference type="GO" id="GO:0008569">
    <property type="term" value="F:minus-end-directed microtubule motor activity"/>
    <property type="evidence" value="ECO:0007669"/>
    <property type="project" value="InterPro"/>
</dbReference>
<dbReference type="PANTHER" id="PTHR22878:SF69">
    <property type="entry name" value="DYNEIN HEAVY CHAIN"/>
    <property type="match status" value="1"/>
</dbReference>
<feature type="domain" description="Dynein heavy chain coiled coil stalk" evidence="16">
    <location>
        <begin position="903"/>
        <end position="1191"/>
    </location>
</feature>
<evidence type="ECO:0000256" key="13">
    <source>
        <dbReference type="ARBA" id="ARBA00023273"/>
    </source>
</evidence>
<dbReference type="GO" id="GO:0005524">
    <property type="term" value="F:ATP binding"/>
    <property type="evidence" value="ECO:0007669"/>
    <property type="project" value="UniProtKB-KW"/>
</dbReference>
<evidence type="ECO:0000256" key="14">
    <source>
        <dbReference type="SAM" id="Coils"/>
    </source>
</evidence>
<evidence type="ECO:0000259" key="15">
    <source>
        <dbReference type="Pfam" id="PF03028"/>
    </source>
</evidence>
<dbReference type="InParanoid" id="H3APA3"/>
<dbReference type="Bgee" id="ENSLACG00000010093">
    <property type="expression patterns" value="Expressed in chordate pharynx and 1 other cell type or tissue"/>
</dbReference>
<proteinExistence type="inferred from homology"/>
<sequence length="2400" mass="274401">WIVLDGPVDMIWVENLNTALDETKTLCFANGERISMPQGIRFVFEVDSLSQASPATVSRCAMIYMMHMQDPVDLGWEPYVKTWLSHLPEELPKNGVSYLQILFEKSIEEGLNFICNFDSIKCIWIAVCTFFPIKGSKLFLQNTFFSFPIFVYREKKKWFLQKFPDKLITILGKLYVFAFTWAVGGVLKRDVSEEDSMHAPKNKDEPLVHVTAEFDNLVHDLFDGEPPVANANIIPHRNSKDSKLKKKNTCYCALKFHHIKSTTTLLSRFLGLSSLDLLIVKLICGDTDRQTKKNLIKNTVKKNITTPHTCTHSIQFSTQTSAATTKSHILCNLIRRSGENFGPPRNKKVIVFIDDLNMPAPEPYGAKPPLELIRQFLELNGFYEHNKNVWKNIDGISLVATCSVSDGGRNEISPRLLTHFCMIVLPEPSILSLQSIFQNILFLKYNTEVQLGRHFENRDFPSDVQKCGEGLVAATLAVYYKMYNNMLPTPAKSHYIFSLHDLSKVIRGLLQADEYVITTVETTVQLFAHEATRVFHDRLISACDRNVFHQFLSDELQIHFAICLPFQKLMQEPIVFGDFLPTDSPDGNRYYSPIADQKYLTSILEQYQMEHQLTKGLINHTEVPFVYFKETVDHITRAARIFRQPDGHMMLVGLNGTGKLSCATLACYLSGCSLYRLPITQSYCHADFQEDLKKIFWQTGLRRKETVLFITEADIVKESVLEDLNYILNIGEVPHLFDKEEIDRITVALKAAAIDSNIPDNKHAIYAFFLQRVRRKLHIVLATSPAGPTFRQRCRETPSFINCCTIDWYDEWPKEALLEVANSSVIKEDIGENDEELKENIAQVCVEIHESACMAAARCLEEYRRHYYISPSSFLVFINLFCSTLQTKKKEILNDRYNCFRDRYQNGLCRLSEGMELVTIMQEELIAIGPKIEQNSEDIEALMEKLESDTKIMEKIHAIVKEEEEVMNQETQVVEDYANQATNELNAVLPALYQSIANLNALRKEDISEVRVYSNPPDLVLTVMYAVCILLQHTPNWLTAKQLLGDPGFLKMLVNLDKDSIAEKVFMRLKRYTKDPDFNPEKVGLVSVACRPMCQWVLALEKYHEVHKAVQPKKDKVMEANEALVEIQENLKQKRKNLFRIEEHLQNLQQKYADSIAERKALAEKKIVTTQRLQRATVLISVLDDEQIIHCSIIEEGGSVYYKFSKIKEVNELCLRPKKLNLILAVLPGHSLIALCYCKLWLLITIARWKEVTDELNHKVQNITGDVLISAALIVYSDVLTANYRRMMVKEWIGFCNSYNVPVSQDYNLVKVMVDKNQLRSWHSAGLPLDQYSMENAVLVKMGQLWPLLIDPQKQIYKWICQMEGDMLQKVHATDPNYLRIVQSAIELGKPVLLQNVSERLDPSLMPVLAKNIYRKDGQDFIRIGNNEIKYDHNFRLYMTTQIANPRFLPAVCITITLINFTVTIESLQDQLLSSVVRHEYPELEEQHDQLLESLTADLLTLQELEKKSLTLLQRTGNDILDDNDLIDTLQRSKVTSKEIKQRVQDSEAIEREIKAAREKYHPIANRGAVLYFTVVELLQLNYMYQFSLDWFLQLYLSSISPRTQQLRNSLRAHFIRAIAALTENVHKVVSNALFSDHQLCFSFMICTNIMRNNVTESNTLDTMGFLPKSVNELDRNDSPVPWLTDTIWKQCHYISTHLKSFSHLCESLISNPQQWNYFWRNDEALESPRTYFPWEKLSSFQRLILISVLKPECLTSAVREFVVEKLGSRFVRSGGSNLKGVYSSSNANIPFIFILSPGADPSIQFLRFATEMRGNTQHVHMMSLGKGQGPKAEELINKAQILKGRWVFLQNCHLAASFMPQLESIVEVLCRTSSVIDLNFRLWLSSKPDPSFPVSILQSGIKVAVEPIHGLKGMLLQTFGSDGEVTEKIYDNEKAGPLWKKLLFNLCFFSAVIHGRKKYGSLGWNFPYEFTSSDLEVSIQILEMLVNDQSEIPWSALRCLTGEVVYGGHVTDYWDQRCLLHILESFYNPTALQQGCAFSSDKEYWSLSEEANLEECGTYIRTLPDADSPEIFGMHLNAEKTFLENQAQAFIDTIITMQPQLSTACLTTSGGKSQDEMVLEMASDILRRLPEAVEKKYGLKPGYDSLVHSATPMFLYQEIERFNHLLSVIHSSLHSLSLAVKGTIILTDELEQVYNSFLNMRVCELWQKHSYESCKMLGSWIDDLIQRIDFFGTWAEQNSPVKIFWLSGFFFPQGFLTAVLQNYARQKGVSVDSLTFTYRVLSTTTDKDGFHSNEGILVFGLYLDGARWDSITQTLGESQLGQRFSCVPMIHFLPQNAPDQNSSVLTCYKCPLYQTSKRAGTLASTGLSTNFVTAVHLPTSVSPSHWVIRGVALLCQLDD</sequence>
<evidence type="ECO:0000256" key="12">
    <source>
        <dbReference type="ARBA" id="ARBA00023212"/>
    </source>
</evidence>
<evidence type="ECO:0000259" key="19">
    <source>
        <dbReference type="Pfam" id="PF18198"/>
    </source>
</evidence>
<organism evidence="22 23">
    <name type="scientific">Latimeria chalumnae</name>
    <name type="common">Coelacanth</name>
    <dbReference type="NCBI Taxonomy" id="7897"/>
    <lineage>
        <taxon>Eukaryota</taxon>
        <taxon>Metazoa</taxon>
        <taxon>Chordata</taxon>
        <taxon>Craniata</taxon>
        <taxon>Vertebrata</taxon>
        <taxon>Euteleostomi</taxon>
        <taxon>Coelacanthiformes</taxon>
        <taxon>Coelacanthidae</taxon>
        <taxon>Latimeria</taxon>
    </lineage>
</organism>
<dbReference type="FunFam" id="3.40.50.300:FF:000362">
    <property type="entry name" value="Dynein, axonemal, heavy chain 6"/>
    <property type="match status" value="1"/>
</dbReference>
<dbReference type="FunFam" id="1.10.8.720:FF:000001">
    <property type="entry name" value="dynein heavy chain 7, axonemal"/>
    <property type="match status" value="1"/>
</dbReference>
<dbReference type="Gene3D" id="3.40.50.300">
    <property type="entry name" value="P-loop containing nucleotide triphosphate hydrolases"/>
    <property type="match status" value="4"/>
</dbReference>
<dbReference type="InterPro" id="IPR042219">
    <property type="entry name" value="AAA_lid_11_sf"/>
</dbReference>
<dbReference type="Pfam" id="PF12777">
    <property type="entry name" value="MT"/>
    <property type="match status" value="1"/>
</dbReference>
<dbReference type="Gene3D" id="1.20.920.20">
    <property type="match status" value="1"/>
</dbReference>
<dbReference type="InterPro" id="IPR027417">
    <property type="entry name" value="P-loop_NTPase"/>
</dbReference>
<dbReference type="GO" id="GO:0005874">
    <property type="term" value="C:microtubule"/>
    <property type="evidence" value="ECO:0007669"/>
    <property type="project" value="UniProtKB-KW"/>
</dbReference>
<keyword evidence="7" id="KW-0067">ATP-binding</keyword>
<dbReference type="Proteomes" id="UP000008672">
    <property type="component" value="Unassembled WGS sequence"/>
</dbReference>
<evidence type="ECO:0000256" key="11">
    <source>
        <dbReference type="ARBA" id="ARBA00023175"/>
    </source>
</evidence>
<dbReference type="EMBL" id="AFYH01130913">
    <property type="status" value="NOT_ANNOTATED_CDS"/>
    <property type="molecule type" value="Genomic_DNA"/>
</dbReference>
<evidence type="ECO:0000256" key="2">
    <source>
        <dbReference type="ARBA" id="ARBA00008887"/>
    </source>
</evidence>
<dbReference type="Gene3D" id="3.10.490.20">
    <property type="match status" value="1"/>
</dbReference>